<dbReference type="Gene3D" id="2.60.40.10">
    <property type="entry name" value="Immunoglobulins"/>
    <property type="match status" value="1"/>
</dbReference>
<dbReference type="InterPro" id="IPR017853">
    <property type="entry name" value="GH"/>
</dbReference>
<dbReference type="Pfam" id="PF00703">
    <property type="entry name" value="Glyco_hydro_2"/>
    <property type="match status" value="1"/>
</dbReference>
<dbReference type="InterPro" id="IPR013783">
    <property type="entry name" value="Ig-like_fold"/>
</dbReference>
<evidence type="ECO:0000313" key="7">
    <source>
        <dbReference type="EMBL" id="PWJ73565.1"/>
    </source>
</evidence>
<dbReference type="InterPro" id="IPR006102">
    <property type="entry name" value="Ig-like_GH2"/>
</dbReference>
<dbReference type="Gene3D" id="2.60.120.260">
    <property type="entry name" value="Galactose-binding domain-like"/>
    <property type="match status" value="1"/>
</dbReference>
<dbReference type="InterPro" id="IPR006103">
    <property type="entry name" value="Glyco_hydro_2_cat"/>
</dbReference>
<dbReference type="RefSeq" id="WP_109747744.1">
    <property type="nucleotide sequence ID" value="NZ_JANKBI010000013.1"/>
</dbReference>
<accession>A0AB73T101</accession>
<evidence type="ECO:0000259" key="5">
    <source>
        <dbReference type="Pfam" id="PF02836"/>
    </source>
</evidence>
<reference evidence="7 8" key="1">
    <citation type="submission" date="2018-05" db="EMBL/GenBank/DDBJ databases">
        <authorList>
            <person name="Goeker M."/>
            <person name="Huntemann M."/>
            <person name="Clum A."/>
            <person name="Pillay M."/>
            <person name="Palaniappan K."/>
            <person name="Varghese N."/>
            <person name="Mikhailova N."/>
            <person name="Stamatis D."/>
            <person name="Reddy T."/>
            <person name="Daum C."/>
            <person name="Shapiro N."/>
            <person name="Ivanova N."/>
            <person name="Kyrpides N."/>
            <person name="Woyke T."/>
        </authorList>
    </citation>
    <scope>NUCLEOTIDE SEQUENCE [LARGE SCALE GENOMIC DNA]</scope>
    <source>
        <strain evidence="7 8">DSM 26524</strain>
    </source>
</reference>
<feature type="domain" description="Glycosyl hydrolases family 2 sugar binding" evidence="6">
    <location>
        <begin position="98"/>
        <end position="198"/>
    </location>
</feature>
<organism evidence="7 8">
    <name type="scientific">Murimonas intestini</name>
    <dbReference type="NCBI Taxonomy" id="1337051"/>
    <lineage>
        <taxon>Bacteria</taxon>
        <taxon>Bacillati</taxon>
        <taxon>Bacillota</taxon>
        <taxon>Clostridia</taxon>
        <taxon>Lachnospirales</taxon>
        <taxon>Lachnospiraceae</taxon>
        <taxon>Murimonas</taxon>
    </lineage>
</organism>
<dbReference type="SUPFAM" id="SSF49303">
    <property type="entry name" value="beta-Galactosidase/glucuronidase domain"/>
    <property type="match status" value="1"/>
</dbReference>
<dbReference type="Gene3D" id="3.20.20.80">
    <property type="entry name" value="Glycosidases"/>
    <property type="match status" value="1"/>
</dbReference>
<gene>
    <name evidence="7" type="ORF">C7383_112140</name>
</gene>
<keyword evidence="3" id="KW-0326">Glycosidase</keyword>
<dbReference type="EMBL" id="QGGY01000012">
    <property type="protein sequence ID" value="PWJ73565.1"/>
    <property type="molecule type" value="Genomic_DNA"/>
</dbReference>
<dbReference type="Pfam" id="PF02837">
    <property type="entry name" value="Glyco_hydro_2_N"/>
    <property type="match status" value="1"/>
</dbReference>
<evidence type="ECO:0000259" key="4">
    <source>
        <dbReference type="Pfam" id="PF00703"/>
    </source>
</evidence>
<dbReference type="AlphaFoldDB" id="A0AB73T101"/>
<dbReference type="PANTHER" id="PTHR42732:SF2">
    <property type="entry name" value="BETA-MANNOSIDASE"/>
    <property type="match status" value="1"/>
</dbReference>
<comment type="caution">
    <text evidence="7">The sequence shown here is derived from an EMBL/GenBank/DDBJ whole genome shotgun (WGS) entry which is preliminary data.</text>
</comment>
<dbReference type="SUPFAM" id="SSF49785">
    <property type="entry name" value="Galactose-binding domain-like"/>
    <property type="match status" value="1"/>
</dbReference>
<feature type="domain" description="Glycoside hydrolase family 2 catalytic" evidence="5">
    <location>
        <begin position="334"/>
        <end position="539"/>
    </location>
</feature>
<keyword evidence="2 7" id="KW-0378">Hydrolase</keyword>
<evidence type="ECO:0000259" key="6">
    <source>
        <dbReference type="Pfam" id="PF02837"/>
    </source>
</evidence>
<evidence type="ECO:0000256" key="3">
    <source>
        <dbReference type="ARBA" id="ARBA00023295"/>
    </source>
</evidence>
<dbReference type="InterPro" id="IPR008979">
    <property type="entry name" value="Galactose-bd-like_sf"/>
</dbReference>
<dbReference type="GO" id="GO:0004553">
    <property type="term" value="F:hydrolase activity, hydrolyzing O-glycosyl compounds"/>
    <property type="evidence" value="ECO:0007669"/>
    <property type="project" value="InterPro"/>
</dbReference>
<proteinExistence type="inferred from homology"/>
<sequence length="590" mass="67780">MNLKNAVKTLSLHKKKTKTQQLATPWSNAVDSEIPVNDYPRPQFRRSDWTCLNGRWQYAFTDTRSRPSRFDGTILVPFSPESVLSGVGRQLKPYEYLWYRRTFPVQAAEPDTHLLLHFQAVDQICCVWVNGKYQGTHYGGYLPFTFDITDDVTTGSNSIILRINDSSDTGWMSRGKQKLHPGGMFYTAQSGIWQTVWLESVPESYIQDVRITPDLDNSSVCFRFFTAAAADPCPKKVSIYSDGELIYSGETQTDSLTAVLDDVRPWSPEDPFLYDVHFAMGRDEADSYFAMRKISVGRDEQNIPRIFLNNRPYFQNGVLDQGYWPDGLYTAPCDDALIQDILSMKEAGFNMIRKHIKVESLRWYYHCDRLGMLVWQDMVNGGGRTFMPLMCYLPTLIPGITYHLKDSLHPLFSRQDRQGREHWLKECAQTVAHLYNCPCIVMWVPFNEGWGQFNSLGVTDLIRSLDPSRLIDHASGWYDQKGGDVKSVHNYFRNLYVQTEERPFVLSEYGGITCAVPGHMYSSQSYGYQKCQSAEEFKAAYRDIQNRIQALEKEGLCAAVYTQLSDVEEEINGIWTYDRMVNKLKSEEPS</sequence>
<dbReference type="InterPro" id="IPR006104">
    <property type="entry name" value="Glyco_hydro_2_N"/>
</dbReference>
<dbReference type="GO" id="GO:0005975">
    <property type="term" value="P:carbohydrate metabolic process"/>
    <property type="evidence" value="ECO:0007669"/>
    <property type="project" value="InterPro"/>
</dbReference>
<keyword evidence="8" id="KW-1185">Reference proteome</keyword>
<dbReference type="Pfam" id="PF02836">
    <property type="entry name" value="Glyco_hydro_2_C"/>
    <property type="match status" value="1"/>
</dbReference>
<dbReference type="PANTHER" id="PTHR42732">
    <property type="entry name" value="BETA-GALACTOSIDASE"/>
    <property type="match status" value="1"/>
</dbReference>
<evidence type="ECO:0000256" key="1">
    <source>
        <dbReference type="ARBA" id="ARBA00007401"/>
    </source>
</evidence>
<protein>
    <submittedName>
        <fullName evidence="7">Glycosyl hydrolase family 2</fullName>
    </submittedName>
</protein>
<feature type="domain" description="Glycoside hydrolase family 2 immunoglobulin-like beta-sandwich" evidence="4">
    <location>
        <begin position="205"/>
        <end position="292"/>
    </location>
</feature>
<evidence type="ECO:0000313" key="8">
    <source>
        <dbReference type="Proteomes" id="UP000245412"/>
    </source>
</evidence>
<comment type="similarity">
    <text evidence="1">Belongs to the glycosyl hydrolase 2 family.</text>
</comment>
<dbReference type="InterPro" id="IPR036156">
    <property type="entry name" value="Beta-gal/glucu_dom_sf"/>
</dbReference>
<dbReference type="SUPFAM" id="SSF51445">
    <property type="entry name" value="(Trans)glycosidases"/>
    <property type="match status" value="1"/>
</dbReference>
<dbReference type="Proteomes" id="UP000245412">
    <property type="component" value="Unassembled WGS sequence"/>
</dbReference>
<name>A0AB73T101_9FIRM</name>
<evidence type="ECO:0000256" key="2">
    <source>
        <dbReference type="ARBA" id="ARBA00022801"/>
    </source>
</evidence>
<dbReference type="InterPro" id="IPR051913">
    <property type="entry name" value="GH2_Domain-Containing"/>
</dbReference>